<keyword evidence="4" id="KW-1185">Reference proteome</keyword>
<dbReference type="InterPro" id="IPR010259">
    <property type="entry name" value="S8pro/Inhibitor_I9"/>
</dbReference>
<evidence type="ECO:0000313" key="3">
    <source>
        <dbReference type="EMBL" id="UPM55414.1"/>
    </source>
</evidence>
<dbReference type="PROSITE" id="PS51257">
    <property type="entry name" value="PROKAR_LIPOPROTEIN"/>
    <property type="match status" value="1"/>
</dbReference>
<evidence type="ECO:0000256" key="1">
    <source>
        <dbReference type="SAM" id="SignalP"/>
    </source>
</evidence>
<evidence type="ECO:0000259" key="2">
    <source>
        <dbReference type="Pfam" id="PF05922"/>
    </source>
</evidence>
<accession>A0ABY4JNJ1</accession>
<dbReference type="EMBL" id="CP096034">
    <property type="protein sequence ID" value="UPM55414.1"/>
    <property type="molecule type" value="Genomic_DNA"/>
</dbReference>
<feature type="chain" id="PRO_5047350815" evidence="1">
    <location>
        <begin position="24"/>
        <end position="168"/>
    </location>
</feature>
<proteinExistence type="predicted"/>
<dbReference type="RefSeq" id="WP_248268426.1">
    <property type="nucleotide sequence ID" value="NZ_CP096034.1"/>
</dbReference>
<dbReference type="Pfam" id="PF05922">
    <property type="entry name" value="Inhibitor_I9"/>
    <property type="match status" value="1"/>
</dbReference>
<reference evidence="3 4" key="1">
    <citation type="submission" date="2022-04" db="EMBL/GenBank/DDBJ databases">
        <title>Mechanism of arsenic methylation and mitigation arsenic toxicity by Bacillus sp. LH14 from an Arsenic-Contaminated Paddy Soil.</title>
        <authorList>
            <person name="Wang D."/>
        </authorList>
    </citation>
    <scope>NUCLEOTIDE SEQUENCE [LARGE SCALE GENOMIC DNA]</scope>
    <source>
        <strain evidence="3 4">LH14</strain>
    </source>
</reference>
<keyword evidence="3" id="KW-0646">Protease inhibitor</keyword>
<protein>
    <submittedName>
        <fullName evidence="3">Protease inhibitor I9 family protein</fullName>
    </submittedName>
</protein>
<keyword evidence="1" id="KW-0732">Signal</keyword>
<feature type="domain" description="Inhibitor I9" evidence="2">
    <location>
        <begin position="69"/>
        <end position="159"/>
    </location>
</feature>
<dbReference type="Gene3D" id="3.30.70.80">
    <property type="entry name" value="Peptidase S8 propeptide/proteinase inhibitor I9"/>
    <property type="match status" value="1"/>
</dbReference>
<dbReference type="GO" id="GO:0030414">
    <property type="term" value="F:peptidase inhibitor activity"/>
    <property type="evidence" value="ECO:0007669"/>
    <property type="project" value="UniProtKB-KW"/>
</dbReference>
<evidence type="ECO:0000313" key="4">
    <source>
        <dbReference type="Proteomes" id="UP000830639"/>
    </source>
</evidence>
<organism evidence="3 4">
    <name type="scientific">Gottfriedia acidiceleris</name>
    <dbReference type="NCBI Taxonomy" id="371036"/>
    <lineage>
        <taxon>Bacteria</taxon>
        <taxon>Bacillati</taxon>
        <taxon>Bacillota</taxon>
        <taxon>Bacilli</taxon>
        <taxon>Bacillales</taxon>
        <taxon>Bacillaceae</taxon>
        <taxon>Gottfriedia</taxon>
    </lineage>
</organism>
<name>A0ABY4JNJ1_9BACI</name>
<dbReference type="InterPro" id="IPR037045">
    <property type="entry name" value="S8pro/Inhibitor_I9_sf"/>
</dbReference>
<sequence length="168" mass="18875">MKNLYRGSILFILMLFIMSGCNGNTLNTTKISDETKVANGTMNPSFFVDPSIDFSTNQMTSIIIEFKTKPAVVAVKEAEAAGKQLTLEEATKEVEESHAKFQEELKTLLEDQHVPYKIRHVYKTALNGVSMEIPGKDIKRLSQSTVIARIYPNKKVHIMPPVTPFNQK</sequence>
<feature type="signal peptide" evidence="1">
    <location>
        <begin position="1"/>
        <end position="23"/>
    </location>
</feature>
<gene>
    <name evidence="3" type="ORF">MY490_06095</name>
</gene>
<dbReference type="Proteomes" id="UP000830639">
    <property type="component" value="Chromosome"/>
</dbReference>